<feature type="region of interest" description="Disordered" evidence="2">
    <location>
        <begin position="312"/>
        <end position="359"/>
    </location>
</feature>
<feature type="chain" id="PRO_5034543694" evidence="3">
    <location>
        <begin position="25"/>
        <end position="555"/>
    </location>
</feature>
<evidence type="ECO:0000256" key="1">
    <source>
        <dbReference type="SAM" id="Coils"/>
    </source>
</evidence>
<dbReference type="SUPFAM" id="SSF50494">
    <property type="entry name" value="Trypsin-like serine proteases"/>
    <property type="match status" value="1"/>
</dbReference>
<protein>
    <submittedName>
        <fullName evidence="4">Trypsin-like peptidase domain-containing protein</fullName>
    </submittedName>
</protein>
<dbReference type="InterPro" id="IPR009003">
    <property type="entry name" value="Peptidase_S1_PA"/>
</dbReference>
<evidence type="ECO:0000313" key="5">
    <source>
        <dbReference type="Proteomes" id="UP000593765"/>
    </source>
</evidence>
<keyword evidence="1" id="KW-0175">Coiled coil</keyword>
<name>A0A7M2WT53_9BACT</name>
<dbReference type="KEGG" id="hbs:IPV69_19165"/>
<dbReference type="Pfam" id="PF13365">
    <property type="entry name" value="Trypsin_2"/>
    <property type="match status" value="1"/>
</dbReference>
<reference evidence="4 5" key="1">
    <citation type="submission" date="2020-10" db="EMBL/GenBank/DDBJ databases">
        <title>Wide distribution of Phycisphaera-like planctomycetes from WD2101 soil group in peatlands and genome analysis of the first cultivated representative.</title>
        <authorList>
            <person name="Dedysh S.N."/>
            <person name="Beletsky A.V."/>
            <person name="Ivanova A."/>
            <person name="Kulichevskaya I.S."/>
            <person name="Suzina N.E."/>
            <person name="Philippov D.A."/>
            <person name="Rakitin A.L."/>
            <person name="Mardanov A.V."/>
            <person name="Ravin N.V."/>
        </authorList>
    </citation>
    <scope>NUCLEOTIDE SEQUENCE [LARGE SCALE GENOMIC DNA]</scope>
    <source>
        <strain evidence="4 5">M1803</strain>
    </source>
</reference>
<evidence type="ECO:0000313" key="4">
    <source>
        <dbReference type="EMBL" id="QOV88352.1"/>
    </source>
</evidence>
<feature type="coiled-coil region" evidence="1">
    <location>
        <begin position="50"/>
        <end position="79"/>
    </location>
</feature>
<dbReference type="EMBL" id="CP063458">
    <property type="protein sequence ID" value="QOV88352.1"/>
    <property type="molecule type" value="Genomic_DNA"/>
</dbReference>
<accession>A0A7M2WT53</accession>
<dbReference type="SUPFAM" id="SSF48452">
    <property type="entry name" value="TPR-like"/>
    <property type="match status" value="1"/>
</dbReference>
<dbReference type="Gene3D" id="2.40.10.120">
    <property type="match status" value="1"/>
</dbReference>
<gene>
    <name evidence="4" type="ORF">IPV69_19165</name>
</gene>
<evidence type="ECO:0000256" key="3">
    <source>
        <dbReference type="SAM" id="SignalP"/>
    </source>
</evidence>
<dbReference type="Gene3D" id="1.25.40.10">
    <property type="entry name" value="Tetratricopeptide repeat domain"/>
    <property type="match status" value="1"/>
</dbReference>
<sequence length="555" mass="57828">MRRACVILVAVVVASCFNGSAALAQRGKGPGGFGGGMGGFGRGGDWGGMWEKYRQQRKEEEAKRNKAEAEKKLKERVAALLSEGWSNLKAGDTAAAVEVFYDVLELKADETEAFLGLGLTRASDGQYTLAQKQLELAFKGEKDRRLAAYNLAVLFTRLNQKPRAAVTLNTYLASKSKIPDEMVLNAQRSLVLGQMDENMRKGIGLLPQIQKLIAEQDKQLVAVLYANQERFGVAWLPADTASKARQAGKTDIYSKELPFVLPDMTVLKGKKSGGDAINTNLPEIAAGLAKESLASAGIAMPEPLPAVATADNPGAIGLPNGGKPTGRIEKPTLSNGQDAPQPGTVEPGTTGPAPSATPAVAAAPAAAEAKPMIEAAVTVRGAAFCVAPGILATSARIVQGATTIRITMTDADPVDGEIVSVDEASGLALVRTSARLSPIPLAEGSKTGHATVACFAKAGIFGPELDLLRGELTVGGGKASLRLPSHPRSVGAPVLNDEGLVVGIVSAGRDDPAANLPVIPIETLRKLLGNQVSAVASVPQPHQAVAEITVMRKQQ</sequence>
<proteinExistence type="predicted"/>
<keyword evidence="3" id="KW-0732">Signal</keyword>
<dbReference type="Proteomes" id="UP000593765">
    <property type="component" value="Chromosome"/>
</dbReference>
<organism evidence="4 5">
    <name type="scientific">Humisphaera borealis</name>
    <dbReference type="NCBI Taxonomy" id="2807512"/>
    <lineage>
        <taxon>Bacteria</taxon>
        <taxon>Pseudomonadati</taxon>
        <taxon>Planctomycetota</taxon>
        <taxon>Phycisphaerae</taxon>
        <taxon>Tepidisphaerales</taxon>
        <taxon>Tepidisphaeraceae</taxon>
        <taxon>Humisphaera</taxon>
    </lineage>
</organism>
<dbReference type="InterPro" id="IPR011990">
    <property type="entry name" value="TPR-like_helical_dom_sf"/>
</dbReference>
<evidence type="ECO:0000256" key="2">
    <source>
        <dbReference type="SAM" id="MobiDB-lite"/>
    </source>
</evidence>
<dbReference type="PROSITE" id="PS51257">
    <property type="entry name" value="PROKAR_LIPOPROTEIN"/>
    <property type="match status" value="1"/>
</dbReference>
<dbReference type="AlphaFoldDB" id="A0A7M2WT53"/>
<keyword evidence="5" id="KW-1185">Reference proteome</keyword>
<dbReference type="RefSeq" id="WP_206291331.1">
    <property type="nucleotide sequence ID" value="NZ_CP063458.1"/>
</dbReference>
<feature type="signal peptide" evidence="3">
    <location>
        <begin position="1"/>
        <end position="24"/>
    </location>
</feature>